<keyword evidence="3" id="KW-0808">Transferase</keyword>
<dbReference type="GO" id="GO:0016763">
    <property type="term" value="F:pentosyltransferase activity"/>
    <property type="evidence" value="ECO:0007669"/>
    <property type="project" value="UniProtKB-ARBA"/>
</dbReference>
<evidence type="ECO:0000313" key="7">
    <source>
        <dbReference type="RefSeq" id="XP_011078761.2"/>
    </source>
</evidence>
<evidence type="ECO:0000256" key="2">
    <source>
        <dbReference type="ARBA" id="ARBA00022676"/>
    </source>
</evidence>
<dbReference type="Pfam" id="PF04577">
    <property type="entry name" value="Glyco_transf_61"/>
    <property type="match status" value="1"/>
</dbReference>
<keyword evidence="4" id="KW-0325">Glycoprotein</keyword>
<dbReference type="OrthoDB" id="529273at2759"/>
<dbReference type="GeneID" id="105162449"/>
<dbReference type="InterPro" id="IPR049625">
    <property type="entry name" value="Glyco_transf_61_cat"/>
</dbReference>
<gene>
    <name evidence="7" type="primary">LOC105162449</name>
</gene>
<reference evidence="7" key="1">
    <citation type="submission" date="2025-08" db="UniProtKB">
        <authorList>
            <consortium name="RefSeq"/>
        </authorList>
    </citation>
    <scope>IDENTIFICATION</scope>
</reference>
<evidence type="ECO:0000313" key="6">
    <source>
        <dbReference type="Proteomes" id="UP000504604"/>
    </source>
</evidence>
<dbReference type="PANTHER" id="PTHR20961:SF5">
    <property type="entry name" value="GLYCOSYLTRANSFERASE-RELATED"/>
    <property type="match status" value="1"/>
</dbReference>
<name>A0A6I9T4I9_SESIN</name>
<dbReference type="FunCoup" id="A0A6I9T4I9">
    <property type="interactions" value="403"/>
</dbReference>
<feature type="domain" description="Glycosyltransferase 61 catalytic" evidence="5">
    <location>
        <begin position="260"/>
        <end position="367"/>
    </location>
</feature>
<dbReference type="InParanoid" id="A0A6I9T4I9"/>
<dbReference type="GO" id="GO:0000139">
    <property type="term" value="C:Golgi membrane"/>
    <property type="evidence" value="ECO:0007669"/>
    <property type="project" value="UniProtKB-SubCell"/>
</dbReference>
<proteinExistence type="predicted"/>
<evidence type="ECO:0000256" key="1">
    <source>
        <dbReference type="ARBA" id="ARBA00004323"/>
    </source>
</evidence>
<keyword evidence="2" id="KW-0328">Glycosyltransferase</keyword>
<dbReference type="PANTHER" id="PTHR20961">
    <property type="entry name" value="GLYCOSYLTRANSFERASE"/>
    <property type="match status" value="1"/>
</dbReference>
<sequence>MSSILDLLRYRIHPLHCFEVLCRPSSHCDFGAVNGLGPQNADEHRRNQQTTTIIVALILTFLLLFVPDIDADEIPPNPILRNLSNSRSQVYEMSGDLRIHGNSSTILIASTHALDCTTSWTIRPYARKGDKAVMGKVRTFKIVPQPPHATPHCTQNFSVPAVVFSAGGYAGNPFHDFTDVLIPLFLTSREFNRTVLFLVANKRSWWTSKYKVLLEGLSKFDVIDIDNENQVLCFPRMIVGLKANKELSIDPSESPHNYSLTDFTKFLRSTYSLERETTYDCIHNHKYRSTRRRPRLLIVSRKKTRHLVNEGEVANLGRSLGFDVVVKEMGGQVSSVARLVNSFDVMVGVHGAGLTNMVFLPENAVVIQIVPLGVDFLAKYYFQLPAKDMKLKYLEYKVRLNESSLWAKYRGAAGGHGVVDYGKGWHDFRSVYLDNQDVNVDLGRFRGTLLKALELIRS</sequence>
<dbReference type="RefSeq" id="XP_011078761.2">
    <property type="nucleotide sequence ID" value="XM_011080459.2"/>
</dbReference>
<comment type="subcellular location">
    <subcellularLocation>
        <location evidence="1">Golgi apparatus membrane</location>
        <topology evidence="1">Single-pass type II membrane protein</topology>
    </subcellularLocation>
</comment>
<evidence type="ECO:0000256" key="4">
    <source>
        <dbReference type="ARBA" id="ARBA00023180"/>
    </source>
</evidence>
<accession>A0A6I9T4I9</accession>
<dbReference type="KEGG" id="sind:105162449"/>
<organism evidence="6 7">
    <name type="scientific">Sesamum indicum</name>
    <name type="common">Oriental sesame</name>
    <name type="synonym">Sesamum orientale</name>
    <dbReference type="NCBI Taxonomy" id="4182"/>
    <lineage>
        <taxon>Eukaryota</taxon>
        <taxon>Viridiplantae</taxon>
        <taxon>Streptophyta</taxon>
        <taxon>Embryophyta</taxon>
        <taxon>Tracheophyta</taxon>
        <taxon>Spermatophyta</taxon>
        <taxon>Magnoliopsida</taxon>
        <taxon>eudicotyledons</taxon>
        <taxon>Gunneridae</taxon>
        <taxon>Pentapetalae</taxon>
        <taxon>asterids</taxon>
        <taxon>lamiids</taxon>
        <taxon>Lamiales</taxon>
        <taxon>Pedaliaceae</taxon>
        <taxon>Sesamum</taxon>
    </lineage>
</organism>
<protein>
    <submittedName>
        <fullName evidence="7">Protein O-linked-mannose beta-1,4-N-acetylglucosaminyltransferase 2-like</fullName>
    </submittedName>
</protein>
<dbReference type="Proteomes" id="UP000504604">
    <property type="component" value="Linkage group LG5"/>
</dbReference>
<evidence type="ECO:0000256" key="3">
    <source>
        <dbReference type="ARBA" id="ARBA00022679"/>
    </source>
</evidence>
<evidence type="ECO:0000259" key="5">
    <source>
        <dbReference type="Pfam" id="PF04577"/>
    </source>
</evidence>
<dbReference type="InterPro" id="IPR007657">
    <property type="entry name" value="Glycosyltransferase_61"/>
</dbReference>
<keyword evidence="6" id="KW-1185">Reference proteome</keyword>
<dbReference type="AlphaFoldDB" id="A0A6I9T4I9"/>